<gene>
    <name evidence="4" type="ORF">DB88DRAFT_537834</name>
</gene>
<dbReference type="InterPro" id="IPR031924">
    <property type="entry name" value="GH115"/>
</dbReference>
<reference evidence="4" key="1">
    <citation type="submission" date="2023-02" db="EMBL/GenBank/DDBJ databases">
        <title>Identification and recombinant expression of a fungal hydrolase from Papiliotrema laurentii that hydrolyzes apple cutin and clears colloidal polyester polyurethane.</title>
        <authorList>
            <consortium name="DOE Joint Genome Institute"/>
            <person name="Roman V.A."/>
            <person name="Bojanowski C."/>
            <person name="Crable B.R."/>
            <person name="Wagner D.N."/>
            <person name="Hung C.S."/>
            <person name="Nadeau L.J."/>
            <person name="Schratz L."/>
            <person name="Haridas S."/>
            <person name="Pangilinan J."/>
            <person name="Lipzen A."/>
            <person name="Na H."/>
            <person name="Yan M."/>
            <person name="Ng V."/>
            <person name="Grigoriev I.V."/>
            <person name="Spatafora J.W."/>
            <person name="Barlow D."/>
            <person name="Biffinger J."/>
            <person name="Kelley-Loughnane N."/>
            <person name="Varaljay V.A."/>
            <person name="Crookes-Goodson W.J."/>
        </authorList>
    </citation>
    <scope>NUCLEOTIDE SEQUENCE</scope>
    <source>
        <strain evidence="4">5307AH</strain>
    </source>
</reference>
<feature type="domain" description="Gylcosyl hydrolase 115 C-terminal" evidence="3">
    <location>
        <begin position="845"/>
        <end position="1032"/>
    </location>
</feature>
<feature type="chain" id="PRO_5041922290" description="Gylcosyl hydrolase 115 C-terminal domain-containing protein" evidence="2">
    <location>
        <begin position="19"/>
        <end position="1036"/>
    </location>
</feature>
<sequence>MLLRYCIIASSLARLVSGLGEPRVISFPSVDAVEEPTNIFGSSGQKAFWTSGKQDDHFIIASKKDRRALPILLDSHDDIAIHIAATTFADDIGRVTGVTPKLHNDTLPDGHGKAIIVGSAGSRLVSRLGADRYDGLKGKWESYDVRIRSKPLDSVDEALVVVGSDRRGTIFALYTLSEQFGVSPWHFFSDVPVRTQPAIAFTKSAVLEHGEPTVKYRGIFINDEHPALWGWAQEYFKRQPWEAAFQTDFYEKWFEMMLRLKANYHWPAMYVSMFGVDGLPGVPDKPIPGPNQVLANNMGIVMGLSHHEPMDRTKPEWDRVKVGPWDWTNKEVLVKHWTYGAERAKGREVLFTMGMRGDGDEPLSGASIGLVENITAAQLDILASVYGEDAVPAIPKMWAMYKEVADYYEQGLKVPDDITILFSDDNWGNIMSVLSPDRPHKAGAGVYYHVDYVGLPRAYKWINTINLAKTWEQMNIARAFNTTEIWIVNVGSLKPLEMPTEHFLSLAYDFEAWPRNSVRRFHEEWAGREFGQTVKHEVGDIMMLYGRYASRSKPELLNATIWSLTNYEEAERVQHEWDTLAARAKKVHDHLPKDTQPAFYQLVYMLCEMQANINRLYIAAGRSNLYALQSRNAANVYAHAALDAFKNDARLTEAFHSLNNGKWDHMLDQTHINWYDWLEPDRDSLPPVSFVNPHQPVLMGIPVPELHIPYTFSTRVTVENSIGAWPGRSKGNCNATAKCPDPTLFPLDPYGAKTRWIDVGAGGPRNVQFKVEVDKPWLKVSETGGKIKRDASTDKRVYVSVDWDKVDGQLIEDEGHVTIRSSDAANVTVTVPIFNPPAPESNVKGHVQGDGYVVMEAAHFSAKAGRDGYAWEEMEGYGRTLSGMEMFPTTAQNFTVGRGPSLTYIFWTHQPGDATLTLQIGPALNFLPGTQISFGVRVDDKEPKEIQPVPTERLGGVEVVPGQEIFVGAVPPDWQEVVKSDMRNVTVPVTFDREGEHKLVIWGMSAGVVLERILVDFGGIRERGYSYLGPPESVRL</sequence>
<protein>
    <recommendedName>
        <fullName evidence="3">Gylcosyl hydrolase 115 C-terminal domain-containing protein</fullName>
    </recommendedName>
</protein>
<dbReference type="InterPro" id="IPR042301">
    <property type="entry name" value="GH115_sf"/>
</dbReference>
<name>A0AAD9L9B7_PAPLA</name>
<dbReference type="Gene3D" id="3.30.379.10">
    <property type="entry name" value="Chitobiase/beta-hexosaminidase domain 2-like"/>
    <property type="match status" value="1"/>
</dbReference>
<accession>A0AAD9L9B7</accession>
<dbReference type="EMBL" id="JAODAN010000001">
    <property type="protein sequence ID" value="KAK1927938.1"/>
    <property type="molecule type" value="Genomic_DNA"/>
</dbReference>
<dbReference type="GO" id="GO:0016787">
    <property type="term" value="F:hydrolase activity"/>
    <property type="evidence" value="ECO:0007669"/>
    <property type="project" value="UniProtKB-KW"/>
</dbReference>
<dbReference type="Gene3D" id="2.60.120.1620">
    <property type="match status" value="1"/>
</dbReference>
<dbReference type="PANTHER" id="PTHR37842">
    <property type="match status" value="1"/>
</dbReference>
<dbReference type="Pfam" id="PF17829">
    <property type="entry name" value="GH115_C"/>
    <property type="match status" value="1"/>
</dbReference>
<comment type="caution">
    <text evidence="4">The sequence shown here is derived from an EMBL/GenBank/DDBJ whole genome shotgun (WGS) entry which is preliminary data.</text>
</comment>
<dbReference type="AlphaFoldDB" id="A0AAD9L9B7"/>
<dbReference type="Gene3D" id="1.20.58.2150">
    <property type="match status" value="1"/>
</dbReference>
<proteinExistence type="predicted"/>
<dbReference type="Gene3D" id="3.20.20.520">
    <property type="entry name" value="Glycosyl hydrolase family 115"/>
    <property type="match status" value="1"/>
</dbReference>
<feature type="signal peptide" evidence="2">
    <location>
        <begin position="1"/>
        <end position="18"/>
    </location>
</feature>
<keyword evidence="1" id="KW-0378">Hydrolase</keyword>
<dbReference type="Proteomes" id="UP001182556">
    <property type="component" value="Unassembled WGS sequence"/>
</dbReference>
<evidence type="ECO:0000313" key="4">
    <source>
        <dbReference type="EMBL" id="KAK1927938.1"/>
    </source>
</evidence>
<organism evidence="4 5">
    <name type="scientific">Papiliotrema laurentii</name>
    <name type="common">Cryptococcus laurentii</name>
    <dbReference type="NCBI Taxonomy" id="5418"/>
    <lineage>
        <taxon>Eukaryota</taxon>
        <taxon>Fungi</taxon>
        <taxon>Dikarya</taxon>
        <taxon>Basidiomycota</taxon>
        <taxon>Agaricomycotina</taxon>
        <taxon>Tremellomycetes</taxon>
        <taxon>Tremellales</taxon>
        <taxon>Rhynchogastremaceae</taxon>
        <taxon>Papiliotrema</taxon>
    </lineage>
</organism>
<dbReference type="InterPro" id="IPR029018">
    <property type="entry name" value="Hex-like_dom2"/>
</dbReference>
<dbReference type="InterPro" id="IPR041437">
    <property type="entry name" value="GH115_C"/>
</dbReference>
<evidence type="ECO:0000313" key="5">
    <source>
        <dbReference type="Proteomes" id="UP001182556"/>
    </source>
</evidence>
<dbReference type="SUPFAM" id="SSF55545">
    <property type="entry name" value="beta-N-acetylhexosaminidase-like domain"/>
    <property type="match status" value="1"/>
</dbReference>
<evidence type="ECO:0000256" key="2">
    <source>
        <dbReference type="SAM" id="SignalP"/>
    </source>
</evidence>
<keyword evidence="5" id="KW-1185">Reference proteome</keyword>
<keyword evidence="2" id="KW-0732">Signal</keyword>
<dbReference type="Pfam" id="PF15979">
    <property type="entry name" value="Glyco_hydro_115"/>
    <property type="match status" value="1"/>
</dbReference>
<evidence type="ECO:0000259" key="3">
    <source>
        <dbReference type="Pfam" id="PF17829"/>
    </source>
</evidence>
<dbReference type="PANTHER" id="PTHR37842:SF2">
    <property type="entry name" value="GYLCOSYL HYDROLASE 115 C-TERMINAL DOMAIN-CONTAINING PROTEIN"/>
    <property type="match status" value="1"/>
</dbReference>
<evidence type="ECO:0000256" key="1">
    <source>
        <dbReference type="ARBA" id="ARBA00022801"/>
    </source>
</evidence>